<dbReference type="NCBIfam" id="TIGR00231">
    <property type="entry name" value="small_GTP"/>
    <property type="match status" value="1"/>
</dbReference>
<gene>
    <name evidence="6" type="ORF">FDP41_011094</name>
    <name evidence="5" type="ORF">FDP41_011651</name>
</gene>
<evidence type="ECO:0000313" key="7">
    <source>
        <dbReference type="Proteomes" id="UP000444721"/>
    </source>
</evidence>
<dbReference type="PROSITE" id="PS51420">
    <property type="entry name" value="RHO"/>
    <property type="match status" value="1"/>
</dbReference>
<dbReference type="InterPro" id="IPR005225">
    <property type="entry name" value="Small_GTP-bd"/>
</dbReference>
<dbReference type="OrthoDB" id="10342967at2759"/>
<sequence>MSLNEKKRFKVVFVGDCAVGKTCLLISFTENEFDGDHVPTVIDNRIHTVKYKDEDVILNLWDTAGQEDFDNLRLLSYPETDIFIVCFSVVCPDSLKNVKQLWMKEISEHGKAFSQTVPCILVGTKTDLRTDERTLHDLKEIGQEPVTFEQAQQFANENGFYFYRECSALKREGIEEVIQSAIEAKIQLITKTGRRTMESSKEESTPKSAINTTTSDEAVATPVTNEETLDLPRSSTDQQLQSVDTSTTNEVRNKPSHEKADTQQQANLMLYPWLVLVSLMKCQCEIL</sequence>
<evidence type="ECO:0000313" key="6">
    <source>
        <dbReference type="EMBL" id="KAF0983116.1"/>
    </source>
</evidence>
<accession>A0A6A5C5S8</accession>
<dbReference type="VEuPathDB" id="AmoebaDB:NF0112230"/>
<dbReference type="VEuPathDB" id="AmoebaDB:NfTy_016940"/>
<feature type="compositionally biased region" description="Polar residues" evidence="4">
    <location>
        <begin position="206"/>
        <end position="226"/>
    </location>
</feature>
<evidence type="ECO:0000256" key="4">
    <source>
        <dbReference type="SAM" id="MobiDB-lite"/>
    </source>
</evidence>
<dbReference type="VEuPathDB" id="AmoebaDB:FDP41_011651"/>
<keyword evidence="7" id="KW-1185">Reference proteome</keyword>
<evidence type="ECO:0000256" key="2">
    <source>
        <dbReference type="ARBA" id="ARBA00022741"/>
    </source>
</evidence>
<dbReference type="PROSITE" id="PS51421">
    <property type="entry name" value="RAS"/>
    <property type="match status" value="1"/>
</dbReference>
<name>A0A6A5C5S8_NAEFO</name>
<dbReference type="FunFam" id="3.40.50.300:FF:001179">
    <property type="entry name" value="Rho family GTPase"/>
    <property type="match status" value="1"/>
</dbReference>
<dbReference type="PANTHER" id="PTHR24072">
    <property type="entry name" value="RHO FAMILY GTPASE"/>
    <property type="match status" value="1"/>
</dbReference>
<dbReference type="SMART" id="SM00174">
    <property type="entry name" value="RHO"/>
    <property type="match status" value="1"/>
</dbReference>
<keyword evidence="3" id="KW-0342">GTP-binding</keyword>
<dbReference type="Gene3D" id="3.40.50.300">
    <property type="entry name" value="P-loop containing nucleotide triphosphate hydrolases"/>
    <property type="match status" value="1"/>
</dbReference>
<keyword evidence="2" id="KW-0547">Nucleotide-binding</keyword>
<dbReference type="EMBL" id="VFQX01000007">
    <property type="protein sequence ID" value="KAF0983116.1"/>
    <property type="molecule type" value="Genomic_DNA"/>
</dbReference>
<comment type="caution">
    <text evidence="6">The sequence shown here is derived from an EMBL/GenBank/DDBJ whole genome shotgun (WGS) entry which is preliminary data.</text>
</comment>
<comment type="similarity">
    <text evidence="1">Belongs to the small GTPase superfamily. Rho family.</text>
</comment>
<dbReference type="Pfam" id="PF00071">
    <property type="entry name" value="Ras"/>
    <property type="match status" value="1"/>
</dbReference>
<feature type="compositionally biased region" description="Polar residues" evidence="4">
    <location>
        <begin position="233"/>
        <end position="250"/>
    </location>
</feature>
<dbReference type="PROSITE" id="PS51419">
    <property type="entry name" value="RAB"/>
    <property type="match status" value="1"/>
</dbReference>
<dbReference type="AlphaFoldDB" id="A0A6A5C5S8"/>
<feature type="compositionally biased region" description="Basic and acidic residues" evidence="4">
    <location>
        <begin position="251"/>
        <end position="261"/>
    </location>
</feature>
<dbReference type="CDD" id="cd00157">
    <property type="entry name" value="Rho"/>
    <property type="match status" value="1"/>
</dbReference>
<dbReference type="SMART" id="SM00175">
    <property type="entry name" value="RAB"/>
    <property type="match status" value="1"/>
</dbReference>
<dbReference type="Proteomes" id="UP000444721">
    <property type="component" value="Unassembled WGS sequence"/>
</dbReference>
<dbReference type="GO" id="GO:0005525">
    <property type="term" value="F:GTP binding"/>
    <property type="evidence" value="ECO:0007669"/>
    <property type="project" value="UniProtKB-KW"/>
</dbReference>
<dbReference type="SMART" id="SM00173">
    <property type="entry name" value="RAS"/>
    <property type="match status" value="1"/>
</dbReference>
<evidence type="ECO:0000256" key="1">
    <source>
        <dbReference type="ARBA" id="ARBA00010142"/>
    </source>
</evidence>
<protein>
    <submittedName>
        <fullName evidence="6">Uncharacterized protein</fullName>
    </submittedName>
</protein>
<reference evidence="6 7" key="1">
    <citation type="journal article" date="2019" name="Sci. Rep.">
        <title>Nanopore sequencing improves the draft genome of the human pathogenic amoeba Naegleria fowleri.</title>
        <authorList>
            <person name="Liechti N."/>
            <person name="Schurch N."/>
            <person name="Bruggmann R."/>
            <person name="Wittwer M."/>
        </authorList>
    </citation>
    <scope>NUCLEOTIDE SEQUENCE [LARGE SCALE GENOMIC DNA]</scope>
    <source>
        <strain evidence="6 7">ATCC 30894</strain>
    </source>
</reference>
<dbReference type="InterPro" id="IPR001806">
    <property type="entry name" value="Small_GTPase"/>
</dbReference>
<organism evidence="6 7">
    <name type="scientific">Naegleria fowleri</name>
    <name type="common">Brain eating amoeba</name>
    <dbReference type="NCBI Taxonomy" id="5763"/>
    <lineage>
        <taxon>Eukaryota</taxon>
        <taxon>Discoba</taxon>
        <taxon>Heterolobosea</taxon>
        <taxon>Tetramitia</taxon>
        <taxon>Eutetramitia</taxon>
        <taxon>Vahlkampfiidae</taxon>
        <taxon>Naegleria</taxon>
    </lineage>
</organism>
<dbReference type="InterPro" id="IPR003578">
    <property type="entry name" value="Small_GTPase_Rho"/>
</dbReference>
<dbReference type="PRINTS" id="PR00449">
    <property type="entry name" value="RASTRNSFRMNG"/>
</dbReference>
<dbReference type="VEuPathDB" id="AmoebaDB:FDP41_011094"/>
<dbReference type="InterPro" id="IPR027417">
    <property type="entry name" value="P-loop_NTPase"/>
</dbReference>
<dbReference type="EMBL" id="VFQX01000010">
    <property type="protein sequence ID" value="KAF0982246.1"/>
    <property type="molecule type" value="Genomic_DNA"/>
</dbReference>
<dbReference type="GO" id="GO:0007264">
    <property type="term" value="P:small GTPase-mediated signal transduction"/>
    <property type="evidence" value="ECO:0007669"/>
    <property type="project" value="InterPro"/>
</dbReference>
<dbReference type="SUPFAM" id="SSF52540">
    <property type="entry name" value="P-loop containing nucleoside triphosphate hydrolases"/>
    <property type="match status" value="1"/>
</dbReference>
<dbReference type="GeneID" id="68118309"/>
<evidence type="ECO:0000256" key="3">
    <source>
        <dbReference type="ARBA" id="ARBA00023134"/>
    </source>
</evidence>
<feature type="compositionally biased region" description="Basic and acidic residues" evidence="4">
    <location>
        <begin position="195"/>
        <end position="205"/>
    </location>
</feature>
<proteinExistence type="inferred from homology"/>
<evidence type="ECO:0000313" key="5">
    <source>
        <dbReference type="EMBL" id="KAF0982246.1"/>
    </source>
</evidence>
<dbReference type="RefSeq" id="XP_044567829.1">
    <property type="nucleotide sequence ID" value="XM_044701465.1"/>
</dbReference>
<feature type="region of interest" description="Disordered" evidence="4">
    <location>
        <begin position="193"/>
        <end position="262"/>
    </location>
</feature>
<dbReference type="GO" id="GO:0003924">
    <property type="term" value="F:GTPase activity"/>
    <property type="evidence" value="ECO:0007669"/>
    <property type="project" value="InterPro"/>
</dbReference>